<dbReference type="PANTHER" id="PTHR11008:SF15">
    <property type="entry name" value="CIRCADIAN CLOCK-CONTROLLED PROTEIN"/>
    <property type="match status" value="1"/>
</dbReference>
<evidence type="ECO:0000313" key="2">
    <source>
        <dbReference type="EnsemblMetazoa" id="AFAF013325-PA"/>
    </source>
</evidence>
<dbReference type="Proteomes" id="UP000075886">
    <property type="component" value="Unassembled WGS sequence"/>
</dbReference>
<dbReference type="AlphaFoldDB" id="A0A182QMS4"/>
<dbReference type="VEuPathDB" id="VectorBase:AFAF013325"/>
<keyword evidence="1" id="KW-0732">Signal</keyword>
<dbReference type="Gene3D" id="3.15.10.30">
    <property type="entry name" value="Haemolymph juvenile hormone binding protein"/>
    <property type="match status" value="1"/>
</dbReference>
<proteinExistence type="predicted"/>
<accession>A0A182QMS4</accession>
<feature type="signal peptide" evidence="1">
    <location>
        <begin position="1"/>
        <end position="50"/>
    </location>
</feature>
<reference evidence="2" key="2">
    <citation type="submission" date="2020-05" db="UniProtKB">
        <authorList>
            <consortium name="EnsemblMetazoa"/>
        </authorList>
    </citation>
    <scope>IDENTIFICATION</scope>
    <source>
        <strain evidence="2">FAR1</strain>
    </source>
</reference>
<protein>
    <recommendedName>
        <fullName evidence="4">Haemolymph juvenile hormone binding protein</fullName>
    </recommendedName>
</protein>
<dbReference type="InterPro" id="IPR038606">
    <property type="entry name" value="To_sf"/>
</dbReference>
<dbReference type="GO" id="GO:0007623">
    <property type="term" value="P:circadian rhythm"/>
    <property type="evidence" value="ECO:0007669"/>
    <property type="project" value="UniProtKB-ARBA"/>
</dbReference>
<dbReference type="GO" id="GO:0005615">
    <property type="term" value="C:extracellular space"/>
    <property type="evidence" value="ECO:0007669"/>
    <property type="project" value="TreeGrafter"/>
</dbReference>
<evidence type="ECO:0000256" key="1">
    <source>
        <dbReference type="SAM" id="SignalP"/>
    </source>
</evidence>
<name>A0A182QMS4_9DIPT</name>
<organism evidence="2 3">
    <name type="scientific">Anopheles farauti</name>
    <dbReference type="NCBI Taxonomy" id="69004"/>
    <lineage>
        <taxon>Eukaryota</taxon>
        <taxon>Metazoa</taxon>
        <taxon>Ecdysozoa</taxon>
        <taxon>Arthropoda</taxon>
        <taxon>Hexapoda</taxon>
        <taxon>Insecta</taxon>
        <taxon>Pterygota</taxon>
        <taxon>Neoptera</taxon>
        <taxon>Endopterygota</taxon>
        <taxon>Diptera</taxon>
        <taxon>Nematocera</taxon>
        <taxon>Culicoidea</taxon>
        <taxon>Culicidae</taxon>
        <taxon>Anophelinae</taxon>
        <taxon>Anopheles</taxon>
    </lineage>
</organism>
<dbReference type="InterPro" id="IPR010562">
    <property type="entry name" value="Haemolymph_juvenile_hormone-bd"/>
</dbReference>
<dbReference type="SMART" id="SM00700">
    <property type="entry name" value="JHBP"/>
    <property type="match status" value="1"/>
</dbReference>
<dbReference type="EMBL" id="AXCN02000202">
    <property type="status" value="NOT_ANNOTATED_CDS"/>
    <property type="molecule type" value="Genomic_DNA"/>
</dbReference>
<evidence type="ECO:0000313" key="3">
    <source>
        <dbReference type="Proteomes" id="UP000075886"/>
    </source>
</evidence>
<evidence type="ECO:0008006" key="4">
    <source>
        <dbReference type="Google" id="ProtNLM"/>
    </source>
</evidence>
<feature type="chain" id="PRO_5047158979" description="Haemolymph juvenile hormone binding protein" evidence="1">
    <location>
        <begin position="51"/>
        <end position="276"/>
    </location>
</feature>
<sequence length="276" mass="31666">MLSESSAERSAVCAVVQRCREHILASKMRFSLRWQLLPVLLVLAIQQCAGQREVFRLFANCRFGKPNFDPCIKKAFNALRPWFKTGLPEFNVAPFDPHRAEFIEQRRGDLGGLGGYRLLLSNVSEYGWSQSEVTKYRTEPKHDRIVYSQFFPEKSLDGSYDFQAKILGLPRHTRGVWNLTLYDYSQTTTVTRIGGPGGLLKVRVEIDKIGDMKLHISDLFHGAKIVESIADFFINTMWQPSFPFIKPLINDLVSVAFTDIFNESFRYFPLDQVIKS</sequence>
<dbReference type="EnsemblMetazoa" id="AFAF013325-RA">
    <property type="protein sequence ID" value="AFAF013325-PA"/>
    <property type="gene ID" value="AFAF013325"/>
</dbReference>
<reference evidence="3" key="1">
    <citation type="submission" date="2014-01" db="EMBL/GenBank/DDBJ databases">
        <title>The Genome Sequence of Anopheles farauti FAR1 (V2).</title>
        <authorList>
            <consortium name="The Broad Institute Genomics Platform"/>
            <person name="Neafsey D.E."/>
            <person name="Besansky N."/>
            <person name="Howell P."/>
            <person name="Walton C."/>
            <person name="Young S.K."/>
            <person name="Zeng Q."/>
            <person name="Gargeya S."/>
            <person name="Fitzgerald M."/>
            <person name="Haas B."/>
            <person name="Abouelleil A."/>
            <person name="Allen A.W."/>
            <person name="Alvarado L."/>
            <person name="Arachchi H.M."/>
            <person name="Berlin A.M."/>
            <person name="Chapman S.B."/>
            <person name="Gainer-Dewar J."/>
            <person name="Goldberg J."/>
            <person name="Griggs A."/>
            <person name="Gujja S."/>
            <person name="Hansen M."/>
            <person name="Howarth C."/>
            <person name="Imamovic A."/>
            <person name="Ireland A."/>
            <person name="Larimer J."/>
            <person name="McCowan C."/>
            <person name="Murphy C."/>
            <person name="Pearson M."/>
            <person name="Poon T.W."/>
            <person name="Priest M."/>
            <person name="Roberts A."/>
            <person name="Saif S."/>
            <person name="Shea T."/>
            <person name="Sisk P."/>
            <person name="Sykes S."/>
            <person name="Wortman J."/>
            <person name="Nusbaum C."/>
            <person name="Birren B."/>
        </authorList>
    </citation>
    <scope>NUCLEOTIDE SEQUENCE [LARGE SCALE GENOMIC DNA]</scope>
    <source>
        <strain evidence="3">FAR1</strain>
    </source>
</reference>
<dbReference type="PANTHER" id="PTHR11008">
    <property type="entry name" value="PROTEIN TAKEOUT-LIKE PROTEIN"/>
    <property type="match status" value="1"/>
</dbReference>
<dbReference type="Pfam" id="PF06585">
    <property type="entry name" value="JHBP"/>
    <property type="match status" value="1"/>
</dbReference>
<keyword evidence="3" id="KW-1185">Reference proteome</keyword>